<dbReference type="EMBL" id="CP028940">
    <property type="protein sequence ID" value="QKM60331.1"/>
    <property type="molecule type" value="Genomic_DNA"/>
</dbReference>
<dbReference type="AlphaFoldDB" id="A0A6M9PIX3"/>
<name>A0A6M9PIX3_9BURK</name>
<dbReference type="Proteomes" id="UP000501090">
    <property type="component" value="Chromosome"/>
</dbReference>
<reference evidence="1 2" key="1">
    <citation type="submission" date="2018-04" db="EMBL/GenBank/DDBJ databases">
        <title>Polynucleobacter sp. UK-Long2-W17 genome.</title>
        <authorList>
            <person name="Hahn M.W."/>
        </authorList>
    </citation>
    <scope>NUCLEOTIDE SEQUENCE [LARGE SCALE GENOMIC DNA]</scope>
    <source>
        <strain evidence="1 2">UK-Long2-W17</strain>
    </source>
</reference>
<sequence length="117" mass="13014">MVITGLLTGCATREKYVNKLNTLVGKQESQLVSMWGMPTSMYEADGLRYLTYTRSETVYIAGTPAKTTTTYYLGKPIPFQTVGTSDYSYTKDCTTTFTVINKVISSFRIQGNDCLSD</sequence>
<gene>
    <name evidence="1" type="ORF">DN92_04330</name>
</gene>
<organism evidence="1 2">
    <name type="scientific">Polynucleobacter arcticus</name>
    <dbReference type="NCBI Taxonomy" id="1743165"/>
    <lineage>
        <taxon>Bacteria</taxon>
        <taxon>Pseudomonadati</taxon>
        <taxon>Pseudomonadota</taxon>
        <taxon>Betaproteobacteria</taxon>
        <taxon>Burkholderiales</taxon>
        <taxon>Burkholderiaceae</taxon>
        <taxon>Polynucleobacter</taxon>
    </lineage>
</organism>
<evidence type="ECO:0008006" key="3">
    <source>
        <dbReference type="Google" id="ProtNLM"/>
    </source>
</evidence>
<keyword evidence="2" id="KW-1185">Reference proteome</keyword>
<dbReference type="KEGG" id="pard:DN92_04330"/>
<accession>A0A6M9PIX3</accession>
<proteinExistence type="predicted"/>
<evidence type="ECO:0000313" key="1">
    <source>
        <dbReference type="EMBL" id="QKM60331.1"/>
    </source>
</evidence>
<protein>
    <recommendedName>
        <fullName evidence="3">Lipoprotein SmpA/OmlA domain-containing protein</fullName>
    </recommendedName>
</protein>
<evidence type="ECO:0000313" key="2">
    <source>
        <dbReference type="Proteomes" id="UP000501090"/>
    </source>
</evidence>